<protein>
    <recommendedName>
        <fullName evidence="2">Protein kinase domain-containing protein</fullName>
    </recommendedName>
</protein>
<dbReference type="PANTHER" id="PTHR24359:SF37">
    <property type="entry name" value="PROTEIN KINASE DOMAIN-CONTAINING PROTEIN"/>
    <property type="match status" value="1"/>
</dbReference>
<dbReference type="SMART" id="SM00220">
    <property type="entry name" value="S_TKc"/>
    <property type="match status" value="1"/>
</dbReference>
<feature type="compositionally biased region" description="Polar residues" evidence="1">
    <location>
        <begin position="1"/>
        <end position="11"/>
    </location>
</feature>
<sequence>MVRPGNSNLRASPSIGGDGTDAQNNALSDTRTISERVKERIYGAIKPSPEFDDTPEAFVPECDLKRILTRDTVQLVLDRIHHRYPDKPRVTLDAIFNDTIGTGRLKILATLIYIERTKTLHEFVTSNVWDHDLPLRKSSEFFNDWKGPWSRVFVEQQHLFLPQVIDFECMEHKKFVDSIRMPFLNPLVDPKEGAHGAVSKVRIHQDYQRWGGRTRCKDYYAVKLFKADAATFQQERDALVHFSHPYPGHESLIQLLYSYELRSKKYLIFPCAEWDLEYHWANHEADPTSQADLIWMLQECSGIASGLSKVHNHTSWKKGAQGSGSRNKGRHGDIKPKNILLFRDEQTSPGHLVVADFTLMRFHSSVDADYTRIRNVGYSRTYRPPEMDAGGGTKVSQKYDIWTLGCVFLEFITWHLLGSDAVRPSKEGCGRGFVAPDRQVREDFGTSRQRDDNTVVRHDKFFNTRNDNHPIVKSSVLKWIDYLRDHERCSQALMDFLKLIQEDMLIAKPEARCSMFQVTTTMGKIHTKARFSPTYCQPLQRPNPPSMQNLPHLLESPESYWPSVALPEPQPSEEVAPQNSEYDLFENVMLNPHAPLEKAEGGLEVVRVLRWYPERALTMLDPSLEALRQLLLDSRPSGDERAMIVEGPE</sequence>
<proteinExistence type="predicted"/>
<evidence type="ECO:0000313" key="3">
    <source>
        <dbReference type="EMBL" id="KAJ4111441.1"/>
    </source>
</evidence>
<evidence type="ECO:0000313" key="4">
    <source>
        <dbReference type="Proteomes" id="UP001152024"/>
    </source>
</evidence>
<comment type="caution">
    <text evidence="3">The sequence shown here is derived from an EMBL/GenBank/DDBJ whole genome shotgun (WGS) entry which is preliminary data.</text>
</comment>
<keyword evidence="4" id="KW-1185">Reference proteome</keyword>
<dbReference type="PROSITE" id="PS50011">
    <property type="entry name" value="PROTEIN_KINASE_DOM"/>
    <property type="match status" value="1"/>
</dbReference>
<feature type="region of interest" description="Disordered" evidence="1">
    <location>
        <begin position="314"/>
        <end position="333"/>
    </location>
</feature>
<accession>A0ABQ8QWD2</accession>
<dbReference type="EMBL" id="JAOQBH010000033">
    <property type="protein sequence ID" value="KAJ4111441.1"/>
    <property type="molecule type" value="Genomic_DNA"/>
</dbReference>
<evidence type="ECO:0000256" key="1">
    <source>
        <dbReference type="SAM" id="MobiDB-lite"/>
    </source>
</evidence>
<dbReference type="Proteomes" id="UP001152024">
    <property type="component" value="Unassembled WGS sequence"/>
</dbReference>
<evidence type="ECO:0000259" key="2">
    <source>
        <dbReference type="PROSITE" id="PS50011"/>
    </source>
</evidence>
<dbReference type="Pfam" id="PF00069">
    <property type="entry name" value="Pkinase"/>
    <property type="match status" value="1"/>
</dbReference>
<reference evidence="3" key="1">
    <citation type="submission" date="2022-09" db="EMBL/GenBank/DDBJ databases">
        <title>Fusarium specimens isolated from Avocado Roots.</title>
        <authorList>
            <person name="Stajich J."/>
            <person name="Roper C."/>
            <person name="Heimlech-Rivalta G."/>
        </authorList>
    </citation>
    <scope>NUCLEOTIDE SEQUENCE</scope>
    <source>
        <strain evidence="3">CF00095</strain>
    </source>
</reference>
<dbReference type="InterPro" id="IPR011009">
    <property type="entry name" value="Kinase-like_dom_sf"/>
</dbReference>
<gene>
    <name evidence="3" type="ORF">NW768_011794</name>
</gene>
<feature type="region of interest" description="Disordered" evidence="1">
    <location>
        <begin position="1"/>
        <end position="30"/>
    </location>
</feature>
<organism evidence="3 4">
    <name type="scientific">Fusarium equiseti</name>
    <name type="common">Fusarium scirpi</name>
    <dbReference type="NCBI Taxonomy" id="61235"/>
    <lineage>
        <taxon>Eukaryota</taxon>
        <taxon>Fungi</taxon>
        <taxon>Dikarya</taxon>
        <taxon>Ascomycota</taxon>
        <taxon>Pezizomycotina</taxon>
        <taxon>Sordariomycetes</taxon>
        <taxon>Hypocreomycetidae</taxon>
        <taxon>Hypocreales</taxon>
        <taxon>Nectriaceae</taxon>
        <taxon>Fusarium</taxon>
        <taxon>Fusarium incarnatum-equiseti species complex</taxon>
    </lineage>
</organism>
<dbReference type="InterPro" id="IPR000719">
    <property type="entry name" value="Prot_kinase_dom"/>
</dbReference>
<feature type="compositionally biased region" description="Polar residues" evidence="1">
    <location>
        <begin position="21"/>
        <end position="30"/>
    </location>
</feature>
<feature type="domain" description="Protein kinase" evidence="2">
    <location>
        <begin position="184"/>
        <end position="529"/>
    </location>
</feature>
<dbReference type="PANTHER" id="PTHR24359">
    <property type="entry name" value="SERINE/THREONINE-PROTEIN KINASE SBK1"/>
    <property type="match status" value="1"/>
</dbReference>
<dbReference type="Gene3D" id="1.10.510.10">
    <property type="entry name" value="Transferase(Phosphotransferase) domain 1"/>
    <property type="match status" value="1"/>
</dbReference>
<dbReference type="SUPFAM" id="SSF56112">
    <property type="entry name" value="Protein kinase-like (PK-like)"/>
    <property type="match status" value="1"/>
</dbReference>
<name>A0ABQ8QWD2_FUSEQ</name>